<dbReference type="Pfam" id="PF16158">
    <property type="entry name" value="N_BRCA1_IG"/>
    <property type="match status" value="1"/>
</dbReference>
<dbReference type="Proteomes" id="UP001359559">
    <property type="component" value="Unassembled WGS sequence"/>
</dbReference>
<evidence type="ECO:0000313" key="3">
    <source>
        <dbReference type="Proteomes" id="UP001359559"/>
    </source>
</evidence>
<name>A0AAN9EWY2_CLITE</name>
<proteinExistence type="predicted"/>
<reference evidence="2 3" key="1">
    <citation type="submission" date="2024-01" db="EMBL/GenBank/DDBJ databases">
        <title>The genomes of 5 underutilized Papilionoideae crops provide insights into root nodulation and disease resistance.</title>
        <authorList>
            <person name="Yuan L."/>
        </authorList>
    </citation>
    <scope>NUCLEOTIDE SEQUENCE [LARGE SCALE GENOMIC DNA]</scope>
    <source>
        <strain evidence="2">LY-2023</strain>
        <tissue evidence="2">Leaf</tissue>
    </source>
</reference>
<dbReference type="InterPro" id="IPR013783">
    <property type="entry name" value="Ig-like_fold"/>
</dbReference>
<dbReference type="InterPro" id="IPR032350">
    <property type="entry name" value="Nbr1_FW"/>
</dbReference>
<dbReference type="CDD" id="cd14947">
    <property type="entry name" value="NBR1_like"/>
    <property type="match status" value="1"/>
</dbReference>
<gene>
    <name evidence="2" type="ORF">RJT34_32427</name>
</gene>
<dbReference type="PANTHER" id="PTHR20930">
    <property type="entry name" value="OVARIAN CARCINOMA ANTIGEN CA125-RELATED"/>
    <property type="match status" value="1"/>
</dbReference>
<sequence>MGAAAAVLKNRKKEAENSSTILVIRKEAGILVLILRFTLKTTVKKIMTSVTFSSLKWVMPFVWSSCPFKCTGTDEELSNITTTKVDSQFILDVNVIDGTMMAPSTAFTKIWWMRNGGTLVWPQGTQLVWIGGNMFRLGDSMLEEEISDARQGSGEAALQLLSWLAKK</sequence>
<keyword evidence="3" id="KW-1185">Reference proteome</keyword>
<evidence type="ECO:0000259" key="1">
    <source>
        <dbReference type="Pfam" id="PF16158"/>
    </source>
</evidence>
<protein>
    <recommendedName>
        <fullName evidence="1">Nbr1 FW domain-containing protein</fullName>
    </recommendedName>
</protein>
<evidence type="ECO:0000313" key="2">
    <source>
        <dbReference type="EMBL" id="KAK7264816.1"/>
    </source>
</evidence>
<organism evidence="2 3">
    <name type="scientific">Clitoria ternatea</name>
    <name type="common">Butterfly pea</name>
    <dbReference type="NCBI Taxonomy" id="43366"/>
    <lineage>
        <taxon>Eukaryota</taxon>
        <taxon>Viridiplantae</taxon>
        <taxon>Streptophyta</taxon>
        <taxon>Embryophyta</taxon>
        <taxon>Tracheophyta</taxon>
        <taxon>Spermatophyta</taxon>
        <taxon>Magnoliopsida</taxon>
        <taxon>eudicotyledons</taxon>
        <taxon>Gunneridae</taxon>
        <taxon>Pentapetalae</taxon>
        <taxon>rosids</taxon>
        <taxon>fabids</taxon>
        <taxon>Fabales</taxon>
        <taxon>Fabaceae</taxon>
        <taxon>Papilionoideae</taxon>
        <taxon>50 kb inversion clade</taxon>
        <taxon>NPAAA clade</taxon>
        <taxon>indigoferoid/millettioid clade</taxon>
        <taxon>Phaseoleae</taxon>
        <taxon>Clitoria</taxon>
    </lineage>
</organism>
<dbReference type="EMBL" id="JAYKXN010000008">
    <property type="protein sequence ID" value="KAK7264816.1"/>
    <property type="molecule type" value="Genomic_DNA"/>
</dbReference>
<comment type="caution">
    <text evidence="2">The sequence shown here is derived from an EMBL/GenBank/DDBJ whole genome shotgun (WGS) entry which is preliminary data.</text>
</comment>
<accession>A0AAN9EWY2</accession>
<dbReference type="Gene3D" id="2.60.40.10">
    <property type="entry name" value="Immunoglobulins"/>
    <property type="match status" value="1"/>
</dbReference>
<dbReference type="PANTHER" id="PTHR20930:SF0">
    <property type="entry name" value="PROTEIN ILRUN"/>
    <property type="match status" value="1"/>
</dbReference>
<dbReference type="AlphaFoldDB" id="A0AAN9EWY2"/>
<feature type="domain" description="Nbr1 FW" evidence="1">
    <location>
        <begin position="94"/>
        <end position="143"/>
    </location>
</feature>